<feature type="domain" description="NADH:flavin oxidoreductase/NADH oxidase N-terminal" evidence="10">
    <location>
        <begin position="19"/>
        <end position="352"/>
    </location>
</feature>
<dbReference type="PANTHER" id="PTHR22893:SF91">
    <property type="entry name" value="NADPH DEHYDROGENASE 2-RELATED"/>
    <property type="match status" value="1"/>
</dbReference>
<keyword evidence="4" id="KW-0288">FMN</keyword>
<evidence type="ECO:0000256" key="4">
    <source>
        <dbReference type="ARBA" id="ARBA00022643"/>
    </source>
</evidence>
<keyword evidence="5" id="KW-0521">NADP</keyword>
<dbReference type="FunFam" id="3.20.20.70:FF:000073">
    <property type="entry name" value="12-oxophytodienoate reductase 3"/>
    <property type="match status" value="1"/>
</dbReference>
<accession>A0AAV1E4Y5</accession>
<protein>
    <recommendedName>
        <fullName evidence="9">12-oxophytodienoate reductase</fullName>
        <ecNumber evidence="9">1.3.1.42</ecNumber>
    </recommendedName>
</protein>
<gene>
    <name evidence="11" type="ORF">OLC1_LOCUS21704</name>
</gene>
<dbReference type="CDD" id="cd02933">
    <property type="entry name" value="OYE_like_FMN"/>
    <property type="match status" value="1"/>
</dbReference>
<comment type="catalytic activity">
    <reaction evidence="7">
        <text>(1S,2S)-OPC-8 + NADP(+) = (9S,13S,15Z)-12-oxophyto-10,15-dienoate + NADPH + H(+)</text>
        <dbReference type="Rhea" id="RHEA:21888"/>
        <dbReference type="ChEBI" id="CHEBI:15378"/>
        <dbReference type="ChEBI" id="CHEBI:57411"/>
        <dbReference type="ChEBI" id="CHEBI:57783"/>
        <dbReference type="ChEBI" id="CHEBI:58349"/>
        <dbReference type="ChEBI" id="CHEBI:191855"/>
        <dbReference type="EC" id="1.3.1.42"/>
    </reaction>
</comment>
<evidence type="ECO:0000256" key="6">
    <source>
        <dbReference type="ARBA" id="ARBA00023002"/>
    </source>
</evidence>
<reference evidence="11" key="1">
    <citation type="submission" date="2023-03" db="EMBL/GenBank/DDBJ databases">
        <authorList>
            <person name="Julca I."/>
        </authorList>
    </citation>
    <scope>NUCLEOTIDE SEQUENCE</scope>
</reference>
<dbReference type="GO" id="GO:0010181">
    <property type="term" value="F:FMN binding"/>
    <property type="evidence" value="ECO:0007669"/>
    <property type="project" value="InterPro"/>
</dbReference>
<evidence type="ECO:0000259" key="10">
    <source>
        <dbReference type="Pfam" id="PF00724"/>
    </source>
</evidence>
<dbReference type="EMBL" id="OX459125">
    <property type="protein sequence ID" value="CAI9115122.1"/>
    <property type="molecule type" value="Genomic_DNA"/>
</dbReference>
<dbReference type="Proteomes" id="UP001161247">
    <property type="component" value="Chromosome 8"/>
</dbReference>
<organism evidence="11 12">
    <name type="scientific">Oldenlandia corymbosa var. corymbosa</name>
    <dbReference type="NCBI Taxonomy" id="529605"/>
    <lineage>
        <taxon>Eukaryota</taxon>
        <taxon>Viridiplantae</taxon>
        <taxon>Streptophyta</taxon>
        <taxon>Embryophyta</taxon>
        <taxon>Tracheophyta</taxon>
        <taxon>Spermatophyta</taxon>
        <taxon>Magnoliopsida</taxon>
        <taxon>eudicotyledons</taxon>
        <taxon>Gunneridae</taxon>
        <taxon>Pentapetalae</taxon>
        <taxon>asterids</taxon>
        <taxon>lamiids</taxon>
        <taxon>Gentianales</taxon>
        <taxon>Rubiaceae</taxon>
        <taxon>Rubioideae</taxon>
        <taxon>Spermacoceae</taxon>
        <taxon>Hedyotis-Oldenlandia complex</taxon>
        <taxon>Oldenlandia</taxon>
    </lineage>
</organism>
<evidence type="ECO:0000256" key="5">
    <source>
        <dbReference type="ARBA" id="ARBA00022857"/>
    </source>
</evidence>
<dbReference type="EC" id="1.3.1.42" evidence="9"/>
<comment type="cofactor">
    <cofactor evidence="1">
        <name>FMN</name>
        <dbReference type="ChEBI" id="CHEBI:58210"/>
    </cofactor>
</comment>
<comment type="pathway">
    <text evidence="8">Lipid metabolism; oxylipin biosynthesis.</text>
</comment>
<evidence type="ECO:0000313" key="11">
    <source>
        <dbReference type="EMBL" id="CAI9115122.1"/>
    </source>
</evidence>
<dbReference type="InterPro" id="IPR001155">
    <property type="entry name" value="OxRdtase_FMN_N"/>
</dbReference>
<keyword evidence="12" id="KW-1185">Reference proteome</keyword>
<name>A0AAV1E4Y5_OLDCO</name>
<evidence type="ECO:0000256" key="9">
    <source>
        <dbReference type="ARBA" id="ARBA00066323"/>
    </source>
</evidence>
<dbReference type="Pfam" id="PF00724">
    <property type="entry name" value="Oxidored_FMN"/>
    <property type="match status" value="1"/>
</dbReference>
<evidence type="ECO:0000256" key="7">
    <source>
        <dbReference type="ARBA" id="ARBA00051650"/>
    </source>
</evidence>
<keyword evidence="3" id="KW-0285">Flavoprotein</keyword>
<evidence type="ECO:0000256" key="3">
    <source>
        <dbReference type="ARBA" id="ARBA00022630"/>
    </source>
</evidence>
<dbReference type="PANTHER" id="PTHR22893">
    <property type="entry name" value="NADH OXIDOREDUCTASE-RELATED"/>
    <property type="match status" value="1"/>
</dbReference>
<dbReference type="InterPro" id="IPR013785">
    <property type="entry name" value="Aldolase_TIM"/>
</dbReference>
<dbReference type="Gene3D" id="3.20.20.70">
    <property type="entry name" value="Aldolase class I"/>
    <property type="match status" value="1"/>
</dbReference>
<sequence length="379" mass="42227">MGDIADEKQKQEEQQPIPLLTPYQMGKFQLSHRIVLAPLTRQRSYGNVPQPHAILYYSQRTTKGGLLIAEATGVNNTAQGYPETPGIWTKEQIEAWKPIVDAVHAKGGIFFCQIWHVGRVSNYSFQPNEQAPISSTDKGLVPKVRANGIDVAEFAPPRRLKTEEIPEIVNDFKQAAINAIEAGFDGVEIHGAHGYLIEQFLKDQVNDRTDKYGGSLENRCRFALEIVDAVSNAIGADRVGIRLSPFANYCEAGDSNPLALGLYMVEALNKYGLAYCHMVEPRMITVGEKVECADSLLPFRKAYKGTFMVAGGYDREDGNRAVAENRADLVAYGRIFLANPDLPKRFELNAPLNKYNRETFYILDPVIGYTDYPFLEATS</sequence>
<evidence type="ECO:0000256" key="8">
    <source>
        <dbReference type="ARBA" id="ARBA00060657"/>
    </source>
</evidence>
<evidence type="ECO:0000256" key="2">
    <source>
        <dbReference type="ARBA" id="ARBA00005979"/>
    </source>
</evidence>
<dbReference type="GO" id="GO:0016629">
    <property type="term" value="F:12-oxophytodienoate reductase activity"/>
    <property type="evidence" value="ECO:0007669"/>
    <property type="project" value="UniProtKB-EC"/>
</dbReference>
<evidence type="ECO:0000313" key="12">
    <source>
        <dbReference type="Proteomes" id="UP001161247"/>
    </source>
</evidence>
<keyword evidence="6" id="KW-0560">Oxidoreductase</keyword>
<comment type="similarity">
    <text evidence="2">Belongs to the NADH:flavin oxidoreductase/NADH oxidase family.</text>
</comment>
<evidence type="ECO:0000256" key="1">
    <source>
        <dbReference type="ARBA" id="ARBA00001917"/>
    </source>
</evidence>
<proteinExistence type="inferred from homology"/>
<dbReference type="SUPFAM" id="SSF51395">
    <property type="entry name" value="FMN-linked oxidoreductases"/>
    <property type="match status" value="1"/>
</dbReference>
<dbReference type="InterPro" id="IPR045247">
    <property type="entry name" value="Oye-like"/>
</dbReference>
<dbReference type="AlphaFoldDB" id="A0AAV1E4Y5"/>